<accession>L0K9Y9</accession>
<gene>
    <name evidence="1" type="ordered locus">Halha_1390</name>
</gene>
<reference evidence="2" key="1">
    <citation type="submission" date="2012-02" db="EMBL/GenBank/DDBJ databases">
        <title>The complete genome of Halobacteroides halobius DSM 5150.</title>
        <authorList>
            <person name="Lucas S."/>
            <person name="Copeland A."/>
            <person name="Lapidus A."/>
            <person name="Glavina del Rio T."/>
            <person name="Dalin E."/>
            <person name="Tice H."/>
            <person name="Bruce D."/>
            <person name="Goodwin L."/>
            <person name="Pitluck S."/>
            <person name="Peters L."/>
            <person name="Mikhailova N."/>
            <person name="Gu W."/>
            <person name="Kyrpides N."/>
            <person name="Mavromatis K."/>
            <person name="Ivanova N."/>
            <person name="Brettin T."/>
            <person name="Detter J.C."/>
            <person name="Han C."/>
            <person name="Larimer F."/>
            <person name="Land M."/>
            <person name="Hauser L."/>
            <person name="Markowitz V."/>
            <person name="Cheng J.-F."/>
            <person name="Hugenholtz P."/>
            <person name="Woyke T."/>
            <person name="Wu D."/>
            <person name="Tindall B."/>
            <person name="Pomrenke H."/>
            <person name="Brambilla E."/>
            <person name="Klenk H.-P."/>
            <person name="Eisen J.A."/>
        </authorList>
    </citation>
    <scope>NUCLEOTIDE SEQUENCE [LARGE SCALE GENOMIC DNA]</scope>
    <source>
        <strain evidence="2">ATCC 35273 / DSM 5150 / MD-1</strain>
    </source>
</reference>
<dbReference type="Pfam" id="PF26595">
    <property type="entry name" value="A_ENA"/>
    <property type="match status" value="1"/>
</dbReference>
<sequence length="121" mass="13635">MKKVSIETKDKEEVLTDVIQASALEKTALAELIDAEAEDLKRVMDLDDITVDKLIQLQEKVDSVLSTGLELQKSSQADLEATDYKTKKDNSEVLEVEEEIVEVEEDGTKKIKKVITKQKKE</sequence>
<dbReference type="AlphaFoldDB" id="L0K9Y9"/>
<dbReference type="KEGG" id="hhl:Halha_1390"/>
<proteinExistence type="predicted"/>
<evidence type="ECO:0000313" key="1">
    <source>
        <dbReference type="EMBL" id="AGB41335.1"/>
    </source>
</evidence>
<dbReference type="Proteomes" id="UP000010880">
    <property type="component" value="Chromosome"/>
</dbReference>
<dbReference type="EMBL" id="CP003359">
    <property type="protein sequence ID" value="AGB41335.1"/>
    <property type="molecule type" value="Genomic_DNA"/>
</dbReference>
<dbReference type="RefSeq" id="WP_015327057.1">
    <property type="nucleotide sequence ID" value="NC_019978.1"/>
</dbReference>
<evidence type="ECO:0000313" key="2">
    <source>
        <dbReference type="Proteomes" id="UP000010880"/>
    </source>
</evidence>
<organism evidence="1 2">
    <name type="scientific">Halobacteroides halobius (strain ATCC 35273 / DSM 5150 / MD-1)</name>
    <dbReference type="NCBI Taxonomy" id="748449"/>
    <lineage>
        <taxon>Bacteria</taxon>
        <taxon>Bacillati</taxon>
        <taxon>Bacillota</taxon>
        <taxon>Clostridia</taxon>
        <taxon>Halanaerobiales</taxon>
        <taxon>Halobacteroidaceae</taxon>
        <taxon>Halobacteroides</taxon>
    </lineage>
</organism>
<dbReference type="InterPro" id="IPR058705">
    <property type="entry name" value="A_ENA"/>
</dbReference>
<dbReference type="STRING" id="748449.Halha_1390"/>
<protein>
    <submittedName>
        <fullName evidence="1">Uncharacterized protein</fullName>
    </submittedName>
</protein>
<keyword evidence="2" id="KW-1185">Reference proteome</keyword>
<name>L0K9Y9_HALHC</name>
<dbReference type="HOGENOM" id="CLU_2034814_0_0_9"/>